<dbReference type="AlphaFoldDB" id="G0QKM4"/>
<dbReference type="EMBL" id="GL983176">
    <property type="protein sequence ID" value="EGR34222.1"/>
    <property type="molecule type" value="Genomic_DNA"/>
</dbReference>
<dbReference type="eggNOG" id="KOG3525">
    <property type="taxonomic scope" value="Eukaryota"/>
</dbReference>
<dbReference type="CDD" id="cd00064">
    <property type="entry name" value="FU"/>
    <property type="match status" value="1"/>
</dbReference>
<dbReference type="STRING" id="857967.G0QKM4"/>
<dbReference type="InterPro" id="IPR009030">
    <property type="entry name" value="Growth_fac_rcpt_cys_sf"/>
</dbReference>
<dbReference type="SUPFAM" id="SSF57184">
    <property type="entry name" value="Growth factor receptor domain"/>
    <property type="match status" value="3"/>
</dbReference>
<dbReference type="GeneID" id="14910422"/>
<organism evidence="1 2">
    <name type="scientific">Ichthyophthirius multifiliis</name>
    <name type="common">White spot disease agent</name>
    <name type="synonym">Ich</name>
    <dbReference type="NCBI Taxonomy" id="5932"/>
    <lineage>
        <taxon>Eukaryota</taxon>
        <taxon>Sar</taxon>
        <taxon>Alveolata</taxon>
        <taxon>Ciliophora</taxon>
        <taxon>Intramacronucleata</taxon>
        <taxon>Oligohymenophorea</taxon>
        <taxon>Hymenostomatida</taxon>
        <taxon>Ophryoglenina</taxon>
        <taxon>Ichthyophthirius</taxon>
    </lineage>
</organism>
<gene>
    <name evidence="1" type="ORF">IMG5_019870</name>
</gene>
<dbReference type="RefSeq" id="XP_004039526.1">
    <property type="nucleotide sequence ID" value="XM_004039478.1"/>
</dbReference>
<dbReference type="SMART" id="SM00261">
    <property type="entry name" value="FU"/>
    <property type="match status" value="5"/>
</dbReference>
<dbReference type="Proteomes" id="UP000008983">
    <property type="component" value="Unassembled WGS sequence"/>
</dbReference>
<evidence type="ECO:0008006" key="3">
    <source>
        <dbReference type="Google" id="ProtNLM"/>
    </source>
</evidence>
<dbReference type="InterPro" id="IPR006212">
    <property type="entry name" value="Furin_repeat"/>
</dbReference>
<dbReference type="OrthoDB" id="313494at2759"/>
<protein>
    <recommendedName>
        <fullName evidence="3">Insulin-like growth factor binding protein, N-terminal</fullName>
    </recommendedName>
</protein>
<proteinExistence type="predicted"/>
<reference evidence="1 2" key="1">
    <citation type="submission" date="2011-07" db="EMBL/GenBank/DDBJ databases">
        <authorList>
            <person name="Coyne R."/>
            <person name="Brami D."/>
            <person name="Johnson J."/>
            <person name="Hostetler J."/>
            <person name="Hannick L."/>
            <person name="Clark T."/>
            <person name="Cassidy-Hanley D."/>
            <person name="Inman J."/>
        </authorList>
    </citation>
    <scope>NUCLEOTIDE SEQUENCE [LARGE SCALE GENOMIC DNA]</scope>
    <source>
        <strain evidence="1 2">G5</strain>
    </source>
</reference>
<accession>G0QKM4</accession>
<evidence type="ECO:0000313" key="2">
    <source>
        <dbReference type="Proteomes" id="UP000008983"/>
    </source>
</evidence>
<dbReference type="OMA" id="INSERCA"/>
<name>G0QKM4_ICHMU</name>
<sequence>QYSGLFSVRNNQNSIHKTIVLAFQSLWNCNNSSDILELTGEFDSETEQKLLKSPTEGFQNICEQCEIENCFKCSKDQSKCLTCKNQFELKDNQCIPCTISNCEQCLLEEGVKKCLECKSPFILYKNQCLDSCPDSYIKTKKTCLSCQQGEYVTDLKCEKCIPFCETCNNSVNCEKCFIGYSLNIDGICIETPEKCSSVDSQCPLGQFRSIEYPYECENCHDSCEKCIGPSASECATCKGGLYLSNGFCIQEQEEVVEVEEEISQNICHFSCQTCSDQSENCLKCQEEMSYFIKTTDGRMQCFLQCPEGFSAKEDSLECVSNGQQIVEEKCALGTFLNSENKCESCAKSCVLCSQKSTCEECILGFYWNIESLECEKCHFSCSKCTGSKDNECTLCTSYEQVYPNEDGMCLQENQDSEDENIYEIDESEEIGDNDEIDEKQCPSNSQQQSFHQQFDNLYAQDNALYANIQLVDDAFCEFQNFKNVLPQFADSTLDCKNSDFQKSMLNGQEGEIVLIYAIILAKIGVFVENQRVNPINLVNIAHNKKFFKNVYSQRLTLEIKEQCQSLFCQSQLNESLSGLEDEQGNSIFLEEFQSIDFEVECSLQYEKGYVIEDYKKTEIEQAIQTLEMQNDKIFVVLQICGLDNKDIKFSYQKAIAQQYLGNGFFNAIFVKNSAHQQQTINIFGASQTQNENHLQNCGFQNQFYAYKVTRMNFLRTGQYKEKDLSEEIKAEAQKEIIDLNELGKCSCLPTNEFILQLENQVQLITSFSKEQTTFLTNSISALDLKSFFFRDNLDIENMMENSGQISQQKAQIYYLQYLEQLVNNMKEFYQKTTFDQCLINILVGIAASNGGAFLQEFNQGVQDNDYQKILSELKLTTWCQSNEDKCQKIQQVIISCL</sequence>
<dbReference type="InParanoid" id="G0QKM4"/>
<feature type="non-terminal residue" evidence="1">
    <location>
        <position position="1"/>
    </location>
</feature>
<keyword evidence="2" id="KW-1185">Reference proteome</keyword>
<dbReference type="PANTHER" id="PTHR23275">
    <property type="entry name" value="CABRIOLET.-RELATED"/>
    <property type="match status" value="1"/>
</dbReference>
<dbReference type="Gene3D" id="2.10.220.10">
    <property type="entry name" value="Hormone Receptor, Insulin-like Growth Factor Receptor 1, Chain A, domain 2"/>
    <property type="match status" value="2"/>
</dbReference>
<evidence type="ECO:0000313" key="1">
    <source>
        <dbReference type="EMBL" id="EGR34222.1"/>
    </source>
</evidence>
<dbReference type="InterPro" id="IPR052798">
    <property type="entry name" value="Giardia_VSA"/>
</dbReference>